<reference evidence="2 3" key="2">
    <citation type="journal article" date="2008" name="Nature">
        <title>The Phaeodactylum genome reveals the evolutionary history of diatom genomes.</title>
        <authorList>
            <person name="Bowler C."/>
            <person name="Allen A.E."/>
            <person name="Badger J.H."/>
            <person name="Grimwood J."/>
            <person name="Jabbari K."/>
            <person name="Kuo A."/>
            <person name="Maheswari U."/>
            <person name="Martens C."/>
            <person name="Maumus F."/>
            <person name="Otillar R.P."/>
            <person name="Rayko E."/>
            <person name="Salamov A."/>
            <person name="Vandepoele K."/>
            <person name="Beszteri B."/>
            <person name="Gruber A."/>
            <person name="Heijde M."/>
            <person name="Katinka M."/>
            <person name="Mock T."/>
            <person name="Valentin K."/>
            <person name="Verret F."/>
            <person name="Berges J.A."/>
            <person name="Brownlee C."/>
            <person name="Cadoret J.P."/>
            <person name="Chiovitti A."/>
            <person name="Choi C.J."/>
            <person name="Coesel S."/>
            <person name="De Martino A."/>
            <person name="Detter J.C."/>
            <person name="Durkin C."/>
            <person name="Falciatore A."/>
            <person name="Fournet J."/>
            <person name="Haruta M."/>
            <person name="Huysman M.J."/>
            <person name="Jenkins B.D."/>
            <person name="Jiroutova K."/>
            <person name="Jorgensen R.E."/>
            <person name="Joubert Y."/>
            <person name="Kaplan A."/>
            <person name="Kroger N."/>
            <person name="Kroth P.G."/>
            <person name="La Roche J."/>
            <person name="Lindquist E."/>
            <person name="Lommer M."/>
            <person name="Martin-Jezequel V."/>
            <person name="Lopez P.J."/>
            <person name="Lucas S."/>
            <person name="Mangogna M."/>
            <person name="McGinnis K."/>
            <person name="Medlin L.K."/>
            <person name="Montsant A."/>
            <person name="Oudot-Le Secq M.P."/>
            <person name="Napoli C."/>
            <person name="Obornik M."/>
            <person name="Parker M.S."/>
            <person name="Petit J.L."/>
            <person name="Porcel B.M."/>
            <person name="Poulsen N."/>
            <person name="Robison M."/>
            <person name="Rychlewski L."/>
            <person name="Rynearson T.A."/>
            <person name="Schmutz J."/>
            <person name="Shapiro H."/>
            <person name="Siaut M."/>
            <person name="Stanley M."/>
            <person name="Sussman M.R."/>
            <person name="Taylor A.R."/>
            <person name="Vardi A."/>
            <person name="von Dassow P."/>
            <person name="Vyverman W."/>
            <person name="Willis A."/>
            <person name="Wyrwicz L.S."/>
            <person name="Rokhsar D.S."/>
            <person name="Weissenbach J."/>
            <person name="Armbrust E.V."/>
            <person name="Green B.R."/>
            <person name="Van de Peer Y."/>
            <person name="Grigoriev I.V."/>
        </authorList>
    </citation>
    <scope>NUCLEOTIDE SEQUENCE [LARGE SCALE GENOMIC DNA]</scope>
    <source>
        <strain evidence="2 3">CCMP1335</strain>
    </source>
</reference>
<keyword evidence="1" id="KW-0732">Signal</keyword>
<dbReference type="AlphaFoldDB" id="B8BWN6"/>
<gene>
    <name evidence="2" type="ORF">THAPSDRAFT_4033</name>
</gene>
<dbReference type="GeneID" id="7443843"/>
<dbReference type="PaxDb" id="35128-Thaps4033"/>
<proteinExistence type="predicted"/>
<accession>B8BWN6</accession>
<evidence type="ECO:0000256" key="1">
    <source>
        <dbReference type="SAM" id="SignalP"/>
    </source>
</evidence>
<feature type="signal peptide" evidence="1">
    <location>
        <begin position="1"/>
        <end position="19"/>
    </location>
</feature>
<evidence type="ECO:0000313" key="3">
    <source>
        <dbReference type="Proteomes" id="UP000001449"/>
    </source>
</evidence>
<dbReference type="RefSeq" id="XP_002288631.1">
    <property type="nucleotide sequence ID" value="XM_002288595.1"/>
</dbReference>
<keyword evidence="3" id="KW-1185">Reference proteome</keyword>
<protein>
    <submittedName>
        <fullName evidence="2">Uncharacterized protein</fullName>
    </submittedName>
</protein>
<dbReference type="InParanoid" id="B8BWN6"/>
<feature type="chain" id="PRO_5002869387" evidence="1">
    <location>
        <begin position="20"/>
        <end position="222"/>
    </location>
</feature>
<evidence type="ECO:0000313" key="2">
    <source>
        <dbReference type="EMBL" id="EED94067.1"/>
    </source>
</evidence>
<dbReference type="Proteomes" id="UP000001449">
    <property type="component" value="Chromosome 3"/>
</dbReference>
<organism evidence="2 3">
    <name type="scientific">Thalassiosira pseudonana</name>
    <name type="common">Marine diatom</name>
    <name type="synonym">Cyclotella nana</name>
    <dbReference type="NCBI Taxonomy" id="35128"/>
    <lineage>
        <taxon>Eukaryota</taxon>
        <taxon>Sar</taxon>
        <taxon>Stramenopiles</taxon>
        <taxon>Ochrophyta</taxon>
        <taxon>Bacillariophyta</taxon>
        <taxon>Coscinodiscophyceae</taxon>
        <taxon>Thalassiosirophycidae</taxon>
        <taxon>Thalassiosirales</taxon>
        <taxon>Thalassiosiraceae</taxon>
        <taxon>Thalassiosira</taxon>
    </lineage>
</organism>
<name>B8BWN6_THAPS</name>
<dbReference type="KEGG" id="tps:THAPSDRAFT_4033"/>
<reference evidence="2 3" key="1">
    <citation type="journal article" date="2004" name="Science">
        <title>The genome of the diatom Thalassiosira pseudonana: ecology, evolution, and metabolism.</title>
        <authorList>
            <person name="Armbrust E.V."/>
            <person name="Berges J.A."/>
            <person name="Bowler C."/>
            <person name="Green B.R."/>
            <person name="Martinez D."/>
            <person name="Putnam N.H."/>
            <person name="Zhou S."/>
            <person name="Allen A.E."/>
            <person name="Apt K.E."/>
            <person name="Bechner M."/>
            <person name="Brzezinski M.A."/>
            <person name="Chaal B.K."/>
            <person name="Chiovitti A."/>
            <person name="Davis A.K."/>
            <person name="Demarest M.S."/>
            <person name="Detter J.C."/>
            <person name="Glavina T."/>
            <person name="Goodstein D."/>
            <person name="Hadi M.Z."/>
            <person name="Hellsten U."/>
            <person name="Hildebrand M."/>
            <person name="Jenkins B.D."/>
            <person name="Jurka J."/>
            <person name="Kapitonov V.V."/>
            <person name="Kroger N."/>
            <person name="Lau W.W."/>
            <person name="Lane T.W."/>
            <person name="Larimer F.W."/>
            <person name="Lippmeier J.C."/>
            <person name="Lucas S."/>
            <person name="Medina M."/>
            <person name="Montsant A."/>
            <person name="Obornik M."/>
            <person name="Parker M.S."/>
            <person name="Palenik B."/>
            <person name="Pazour G.J."/>
            <person name="Richardson P.M."/>
            <person name="Rynearson T.A."/>
            <person name="Saito M.A."/>
            <person name="Schwartz D.C."/>
            <person name="Thamatrakoln K."/>
            <person name="Valentin K."/>
            <person name="Vardi A."/>
            <person name="Wilkerson F.P."/>
            <person name="Rokhsar D.S."/>
        </authorList>
    </citation>
    <scope>NUCLEOTIDE SEQUENCE [LARGE SCALE GENOMIC DNA]</scope>
    <source>
        <strain evidence="2 3">CCMP1335</strain>
    </source>
</reference>
<sequence length="222" mass="24658">MKLQSILLLAAISVQNAQGINETHRGLRSKSKGAAYRLTGGKKDRATDRLYASSVLVEIVPEEDKEAEGCASVIKDILWWNYGLEAIVTTDNGNGDVTVHVEKKADCESVLLDVLDALAGDENYSRQFAEATGEVALDGVYTDLGLSDKFKKEKECKDDCSVFTGKKLNDICEDKCKCMDDCDGELDEKECAKDCEKDCEHDCSRELDWKDFCKKDVCDMKL</sequence>
<dbReference type="HOGENOM" id="CLU_1291301_0_0_1"/>
<dbReference type="EMBL" id="CM000640">
    <property type="protein sequence ID" value="EED94067.1"/>
    <property type="molecule type" value="Genomic_DNA"/>
</dbReference>